<organism evidence="1 2">
    <name type="scientific">Paraburkholderia dipogonis</name>
    <dbReference type="NCBI Taxonomy" id="1211383"/>
    <lineage>
        <taxon>Bacteria</taxon>
        <taxon>Pseudomonadati</taxon>
        <taxon>Pseudomonadota</taxon>
        <taxon>Betaproteobacteria</taxon>
        <taxon>Burkholderiales</taxon>
        <taxon>Burkholderiaceae</taxon>
        <taxon>Paraburkholderia</taxon>
    </lineage>
</organism>
<dbReference type="PANTHER" id="PTHR47197:SF3">
    <property type="entry name" value="DIHYDRO-HEME D1 DEHYDROGENASE"/>
    <property type="match status" value="1"/>
</dbReference>
<dbReference type="InterPro" id="IPR015943">
    <property type="entry name" value="WD40/YVTN_repeat-like_dom_sf"/>
</dbReference>
<evidence type="ECO:0000313" key="2">
    <source>
        <dbReference type="Proteomes" id="UP001629230"/>
    </source>
</evidence>
<dbReference type="EMBL" id="JAQQEZ010000027">
    <property type="protein sequence ID" value="MFM0005172.1"/>
    <property type="molecule type" value="Genomic_DNA"/>
</dbReference>
<dbReference type="Proteomes" id="UP001629230">
    <property type="component" value="Unassembled WGS sequence"/>
</dbReference>
<dbReference type="Gene3D" id="2.130.10.10">
    <property type="entry name" value="YVTN repeat-like/Quinoprotein amine dehydrogenase"/>
    <property type="match status" value="1"/>
</dbReference>
<evidence type="ECO:0000313" key="1">
    <source>
        <dbReference type="EMBL" id="MFM0005172.1"/>
    </source>
</evidence>
<dbReference type="InterPro" id="IPR051200">
    <property type="entry name" value="Host-pathogen_enzymatic-act"/>
</dbReference>
<gene>
    <name evidence="1" type="ORF">PQR57_29735</name>
</gene>
<comment type="caution">
    <text evidence="1">The sequence shown here is derived from an EMBL/GenBank/DDBJ whole genome shotgun (WGS) entry which is preliminary data.</text>
</comment>
<dbReference type="SUPFAM" id="SSF51004">
    <property type="entry name" value="C-terminal (heme d1) domain of cytochrome cd1-nitrite reductase"/>
    <property type="match status" value="1"/>
</dbReference>
<name>A0ABW9AXB5_9BURK</name>
<dbReference type="PANTHER" id="PTHR47197">
    <property type="entry name" value="PROTEIN NIRF"/>
    <property type="match status" value="1"/>
</dbReference>
<accession>A0ABW9AXB5</accession>
<dbReference type="InterPro" id="IPR011048">
    <property type="entry name" value="Haem_d1_sf"/>
</dbReference>
<proteinExistence type="predicted"/>
<keyword evidence="2" id="KW-1185">Reference proteome</keyword>
<reference evidence="1 2" key="1">
    <citation type="journal article" date="2024" name="Chem. Sci.">
        <title>Discovery of megapolipeptins by genome mining of a Burkholderiales bacteria collection.</title>
        <authorList>
            <person name="Paulo B.S."/>
            <person name="Recchia M.J.J."/>
            <person name="Lee S."/>
            <person name="Fergusson C.H."/>
            <person name="Romanowski S.B."/>
            <person name="Hernandez A."/>
            <person name="Krull N."/>
            <person name="Liu D.Y."/>
            <person name="Cavanagh H."/>
            <person name="Bos A."/>
            <person name="Gray C.A."/>
            <person name="Murphy B.T."/>
            <person name="Linington R.G."/>
            <person name="Eustaquio A.S."/>
        </authorList>
    </citation>
    <scope>NUCLEOTIDE SEQUENCE [LARGE SCALE GENOMIC DNA]</scope>
    <source>
        <strain evidence="1 2">RL17-350-BIC-A</strain>
    </source>
</reference>
<sequence>MKSTIGRPQRRKREHWYKNMVPSGRSSTLRTFAVAALAIATLASASSGPTNTEEAFEASNLPLRKVADVPLGGKTTRFDYESFDPTRHLLFIAHLGDSEIVVFNTNMSRVVGRIAGVSSVHGVLAIPELGRVYASATGEDEAVAIDMTTLGISARIPTGAYPDGMAYAPEARKLYVSDETGGSETVIDVTSNRRVATISLGGEAGNTQYDPSSKHIFVNVQTRNQLIEIDPASDQIVARIDVPGAKGNHGLLIDANQRLAIIACEGNDRLIVLDMRTMRATSSFEVGKDPDVLAYDPPLHLLYVAGEAGVVSMFRVETGALSKLGDGHIGPNAHVVAVDLETHRSYFPLKNLGGRPMLRILEPRSQGVR</sequence>
<protein>
    <submittedName>
        <fullName evidence="1">YncE family protein</fullName>
    </submittedName>
</protein>